<feature type="transmembrane region" description="Helical" evidence="1">
    <location>
        <begin position="303"/>
        <end position="328"/>
    </location>
</feature>
<feature type="transmembrane region" description="Helical" evidence="1">
    <location>
        <begin position="233"/>
        <end position="251"/>
    </location>
</feature>
<evidence type="ECO:0000313" key="3">
    <source>
        <dbReference type="Proteomes" id="UP000184432"/>
    </source>
</evidence>
<dbReference type="OrthoDB" id="9826409at2"/>
<feature type="transmembrane region" description="Helical" evidence="1">
    <location>
        <begin position="203"/>
        <end position="227"/>
    </location>
</feature>
<sequence length="363" mass="41708">MKKLRGFIKENDEFLASLIALVGSIGVILNAIKSSSFQYIENINLFTDGLNLAALFIGLYFIKKTVLVISDDESVRLCEQYDLTKQELSSKLLRTNSLIRQLYKSIRWFIIILLGFYLLQFYVDSYFDYDSFKSVLKIVNEDYIDLLVNDSIGRKSAAQYLAIEVLTNATNLFSATFLFTAFLVLFSVTLEDDDRTSKINNQIPIAIAIGITALNILILCKGIPGLTLEESATIVRLLGGLYNGIAMALLFSRFISMEYYFQSSNKSFERLFYFYGVTIWLPLYVVVQPLYSLFNLFDLGQTAVIKAIVFLITFWGKLVFLFFIYTMLNKKWIHSYILLTLMEKDKLEKLSLELEDVEKLKKD</sequence>
<name>A0A1M6CVJ5_9FLAO</name>
<keyword evidence="3" id="KW-1185">Reference proteome</keyword>
<feature type="transmembrane region" description="Helical" evidence="1">
    <location>
        <begin position="43"/>
        <end position="62"/>
    </location>
</feature>
<dbReference type="RefSeq" id="WP_073314987.1">
    <property type="nucleotide sequence ID" value="NZ_FQYP01000002.1"/>
</dbReference>
<protein>
    <submittedName>
        <fullName evidence="2">Uncharacterized protein</fullName>
    </submittedName>
</protein>
<evidence type="ECO:0000313" key="2">
    <source>
        <dbReference type="EMBL" id="SHI64980.1"/>
    </source>
</evidence>
<feature type="transmembrane region" description="Helical" evidence="1">
    <location>
        <begin position="106"/>
        <end position="123"/>
    </location>
</feature>
<reference evidence="3" key="1">
    <citation type="submission" date="2016-11" db="EMBL/GenBank/DDBJ databases">
        <authorList>
            <person name="Varghese N."/>
            <person name="Submissions S."/>
        </authorList>
    </citation>
    <scope>NUCLEOTIDE SEQUENCE [LARGE SCALE GENOMIC DNA]</scope>
    <source>
        <strain evidence="3">DSM 22623</strain>
    </source>
</reference>
<keyword evidence="1" id="KW-0472">Membrane</keyword>
<dbReference type="EMBL" id="FQYP01000002">
    <property type="protein sequence ID" value="SHI64980.1"/>
    <property type="molecule type" value="Genomic_DNA"/>
</dbReference>
<organism evidence="2 3">
    <name type="scientific">Aquimarina spongiae</name>
    <dbReference type="NCBI Taxonomy" id="570521"/>
    <lineage>
        <taxon>Bacteria</taxon>
        <taxon>Pseudomonadati</taxon>
        <taxon>Bacteroidota</taxon>
        <taxon>Flavobacteriia</taxon>
        <taxon>Flavobacteriales</taxon>
        <taxon>Flavobacteriaceae</taxon>
        <taxon>Aquimarina</taxon>
    </lineage>
</organism>
<dbReference type="AlphaFoldDB" id="A0A1M6CVJ5"/>
<keyword evidence="1" id="KW-1133">Transmembrane helix</keyword>
<accession>A0A1M6CVJ5</accession>
<feature type="transmembrane region" description="Helical" evidence="1">
    <location>
        <begin position="12"/>
        <end position="31"/>
    </location>
</feature>
<feature type="transmembrane region" description="Helical" evidence="1">
    <location>
        <begin position="172"/>
        <end position="191"/>
    </location>
</feature>
<dbReference type="Proteomes" id="UP000184432">
    <property type="component" value="Unassembled WGS sequence"/>
</dbReference>
<keyword evidence="1" id="KW-0812">Transmembrane</keyword>
<proteinExistence type="predicted"/>
<evidence type="ECO:0000256" key="1">
    <source>
        <dbReference type="SAM" id="Phobius"/>
    </source>
</evidence>
<gene>
    <name evidence="2" type="ORF">SAMN04488508_102300</name>
</gene>
<feature type="transmembrane region" description="Helical" evidence="1">
    <location>
        <begin position="272"/>
        <end position="291"/>
    </location>
</feature>
<dbReference type="STRING" id="570521.SAMN04488508_102300"/>